<dbReference type="eggNOG" id="COG3919">
    <property type="taxonomic scope" value="Bacteria"/>
</dbReference>
<dbReference type="InterPro" id="IPR013815">
    <property type="entry name" value="ATP_grasp_subdomain_1"/>
</dbReference>
<dbReference type="InterPro" id="IPR011761">
    <property type="entry name" value="ATP-grasp"/>
</dbReference>
<reference evidence="6 7" key="1">
    <citation type="journal article" date="2011" name="Stand. Genomic Sci.">
        <title>Complete genome sequence of the acetate-degrading sulfate reducer Desulfobacca acetoxidans type strain (ASRB2).</title>
        <authorList>
            <person name="Goker M."/>
            <person name="Teshima H."/>
            <person name="Lapidus A."/>
            <person name="Nolan M."/>
            <person name="Lucas S."/>
            <person name="Hammon N."/>
            <person name="Deshpande S."/>
            <person name="Cheng J.F."/>
            <person name="Tapia R."/>
            <person name="Han C."/>
            <person name="Goodwin L."/>
            <person name="Pitluck S."/>
            <person name="Huntemann M."/>
            <person name="Liolios K."/>
            <person name="Ivanova N."/>
            <person name="Pagani I."/>
            <person name="Mavromatis K."/>
            <person name="Ovchinikova G."/>
            <person name="Pati A."/>
            <person name="Chen A."/>
            <person name="Palaniappan K."/>
            <person name="Land M."/>
            <person name="Hauser L."/>
            <person name="Brambilla E.M."/>
            <person name="Rohde M."/>
            <person name="Spring S."/>
            <person name="Detter J.C."/>
            <person name="Woyke T."/>
            <person name="Bristow J."/>
            <person name="Eisen J.A."/>
            <person name="Markowitz V."/>
            <person name="Hugenholtz P."/>
            <person name="Kyrpides N.C."/>
            <person name="Klenk H.P."/>
        </authorList>
    </citation>
    <scope>NUCLEOTIDE SEQUENCE [LARGE SCALE GENOMIC DNA]</scope>
    <source>
        <strain evidence="7">ATCC 700848 / DSM 11109 / ASRB2</strain>
    </source>
</reference>
<name>F2NJI4_DESAR</name>
<dbReference type="KEGG" id="dao:Desac_1648"/>
<dbReference type="PROSITE" id="PS50975">
    <property type="entry name" value="ATP_GRASP"/>
    <property type="match status" value="1"/>
</dbReference>
<dbReference type="Gene3D" id="3.30.470.20">
    <property type="entry name" value="ATP-grasp fold, B domain"/>
    <property type="match status" value="1"/>
</dbReference>
<organism evidence="6 7">
    <name type="scientific">Desulfobacca acetoxidans (strain ATCC 700848 / DSM 11109 / ASRB2)</name>
    <dbReference type="NCBI Taxonomy" id="880072"/>
    <lineage>
        <taxon>Bacteria</taxon>
        <taxon>Pseudomonadati</taxon>
        <taxon>Thermodesulfobacteriota</taxon>
        <taxon>Desulfobaccia</taxon>
        <taxon>Desulfobaccales</taxon>
        <taxon>Desulfobaccaceae</taxon>
        <taxon>Desulfobacca</taxon>
    </lineage>
</organism>
<dbReference type="HOGENOM" id="CLU_034084_2_0_7"/>
<evidence type="ECO:0000256" key="3">
    <source>
        <dbReference type="ARBA" id="ARBA00022840"/>
    </source>
</evidence>
<dbReference type="Proteomes" id="UP000000483">
    <property type="component" value="Chromosome"/>
</dbReference>
<protein>
    <submittedName>
        <fullName evidence="6">ATP-grasp fold domain protein, DUF201-type</fullName>
    </submittedName>
</protein>
<reference evidence="7" key="2">
    <citation type="submission" date="2011-03" db="EMBL/GenBank/DDBJ databases">
        <title>The complete genome of Desulfobacca acetoxidans DSM 11109.</title>
        <authorList>
            <consortium name="US DOE Joint Genome Institute (JGI-PGF)"/>
            <person name="Lucas S."/>
            <person name="Copeland A."/>
            <person name="Lapidus A."/>
            <person name="Bruce D."/>
            <person name="Goodwin L."/>
            <person name="Pitluck S."/>
            <person name="Peters L."/>
            <person name="Kyrpides N."/>
            <person name="Mavromatis K."/>
            <person name="Ivanova N."/>
            <person name="Ovchinnikova G."/>
            <person name="Teshima H."/>
            <person name="Detter J.C."/>
            <person name="Han C."/>
            <person name="Land M."/>
            <person name="Hauser L."/>
            <person name="Markowitz V."/>
            <person name="Cheng J.-F."/>
            <person name="Hugenholtz P."/>
            <person name="Woyke T."/>
            <person name="Wu D."/>
            <person name="Spring S."/>
            <person name="Schueler E."/>
            <person name="Brambilla E."/>
            <person name="Klenk H.-P."/>
            <person name="Eisen J.A."/>
        </authorList>
    </citation>
    <scope>NUCLEOTIDE SEQUENCE [LARGE SCALE GENOMIC DNA]</scope>
    <source>
        <strain evidence="7">ATCC 700848 / DSM 11109 / ASRB2</strain>
    </source>
</reference>
<dbReference type="SUPFAM" id="SSF56059">
    <property type="entry name" value="Glutathione synthetase ATP-binding domain-like"/>
    <property type="match status" value="1"/>
</dbReference>
<evidence type="ECO:0000259" key="5">
    <source>
        <dbReference type="PROSITE" id="PS50975"/>
    </source>
</evidence>
<dbReference type="PANTHER" id="PTHR43585">
    <property type="entry name" value="FUMIPYRROLE BIOSYNTHESIS PROTEIN C"/>
    <property type="match status" value="1"/>
</dbReference>
<accession>F2NJI4</accession>
<dbReference type="Gene3D" id="3.30.1490.20">
    <property type="entry name" value="ATP-grasp fold, A domain"/>
    <property type="match status" value="1"/>
</dbReference>
<evidence type="ECO:0000256" key="2">
    <source>
        <dbReference type="ARBA" id="ARBA00022741"/>
    </source>
</evidence>
<gene>
    <name evidence="6" type="ordered locus">Desac_1648</name>
</gene>
<dbReference type="STRING" id="880072.Desac_1648"/>
<dbReference type="RefSeq" id="WP_013706606.1">
    <property type="nucleotide sequence ID" value="NC_015388.1"/>
</dbReference>
<keyword evidence="7" id="KW-1185">Reference proteome</keyword>
<feature type="domain" description="ATP-grasp" evidence="5">
    <location>
        <begin position="119"/>
        <end position="304"/>
    </location>
</feature>
<evidence type="ECO:0000256" key="4">
    <source>
        <dbReference type="PROSITE-ProRule" id="PRU00409"/>
    </source>
</evidence>
<evidence type="ECO:0000313" key="6">
    <source>
        <dbReference type="EMBL" id="AEB09496.1"/>
    </source>
</evidence>
<keyword evidence="3 4" id="KW-0067">ATP-binding</keyword>
<dbReference type="GO" id="GO:0016874">
    <property type="term" value="F:ligase activity"/>
    <property type="evidence" value="ECO:0007669"/>
    <property type="project" value="UniProtKB-KW"/>
</dbReference>
<dbReference type="Pfam" id="PF15632">
    <property type="entry name" value="ATPgrasp_Ter"/>
    <property type="match status" value="1"/>
</dbReference>
<dbReference type="EMBL" id="CP002629">
    <property type="protein sequence ID" value="AEB09496.1"/>
    <property type="molecule type" value="Genomic_DNA"/>
</dbReference>
<dbReference type="AlphaFoldDB" id="F2NJI4"/>
<sequence length="390" mass="44686">MATVLVTDAKQRKAVPIIRALGRRGIPVIAGDDQRFSMGFFSKYCRQALVYPSPENQPERFRDWLLSQARKGVFDILFAIDERTLDVVTKCGEELGKYVRVPTVPHAVYGLARDKYETISLAESLGIPCPKTARLESFATLEEVYRTWSLPVVLKPRRSSGSRGLLYIRTMKDLQSSYQRITRFEDYLVQEYIPSGGEALGVEVLLNQRAEPRATFVHRRLREYPLNGGPSTLRESVSNPELVNMGIRLLQAMGWYGVAMVEFKSDPRDGQPKLMEINPKFWGSIALPIASGVDFPYLLYRLVLDGDIEPVNGYRLGVRCRWLLPGDFLHFLANPKRWQLNPSFFQFRGENLYYDLLSWDDPGPLWGMFCSVLTSLTDKTFWKKYLCSDR</sequence>
<dbReference type="GO" id="GO:0046872">
    <property type="term" value="F:metal ion binding"/>
    <property type="evidence" value="ECO:0007669"/>
    <property type="project" value="InterPro"/>
</dbReference>
<evidence type="ECO:0000313" key="7">
    <source>
        <dbReference type="Proteomes" id="UP000000483"/>
    </source>
</evidence>
<dbReference type="PANTHER" id="PTHR43585:SF2">
    <property type="entry name" value="ATP-GRASP ENZYME FSQD"/>
    <property type="match status" value="1"/>
</dbReference>
<dbReference type="InterPro" id="IPR052032">
    <property type="entry name" value="ATP-dep_AA_Ligase"/>
</dbReference>
<keyword evidence="2 4" id="KW-0547">Nucleotide-binding</keyword>
<dbReference type="GO" id="GO:0005524">
    <property type="term" value="F:ATP binding"/>
    <property type="evidence" value="ECO:0007669"/>
    <property type="project" value="UniProtKB-UniRule"/>
</dbReference>
<keyword evidence="1" id="KW-0436">Ligase</keyword>
<dbReference type="OrthoDB" id="5372487at2"/>
<proteinExistence type="predicted"/>
<evidence type="ECO:0000256" key="1">
    <source>
        <dbReference type="ARBA" id="ARBA00022598"/>
    </source>
</evidence>